<feature type="transmembrane region" description="Helical" evidence="7">
    <location>
        <begin position="105"/>
        <end position="124"/>
    </location>
</feature>
<evidence type="ECO:0000256" key="3">
    <source>
        <dbReference type="ARBA" id="ARBA00022475"/>
    </source>
</evidence>
<evidence type="ECO:0000256" key="1">
    <source>
        <dbReference type="ARBA" id="ARBA00004651"/>
    </source>
</evidence>
<organism evidence="8 10">
    <name type="scientific">Alkalihalobacillus alcalophilus ATCC 27647 = CGMCC 1.3604</name>
    <dbReference type="NCBI Taxonomy" id="1218173"/>
    <lineage>
        <taxon>Bacteria</taxon>
        <taxon>Bacillati</taxon>
        <taxon>Bacillota</taxon>
        <taxon>Bacilli</taxon>
        <taxon>Bacillales</taxon>
        <taxon>Bacillaceae</taxon>
        <taxon>Alkalihalobacillus</taxon>
    </lineage>
</organism>
<feature type="transmembrane region" description="Helical" evidence="7">
    <location>
        <begin position="45"/>
        <end position="65"/>
    </location>
</feature>
<evidence type="ECO:0000313" key="11">
    <source>
        <dbReference type="Proteomes" id="UP000297014"/>
    </source>
</evidence>
<comment type="subcellular location">
    <subcellularLocation>
        <location evidence="1">Cell membrane</location>
        <topology evidence="1">Multi-pass membrane protein</topology>
    </subcellularLocation>
</comment>
<proteinExistence type="inferred from homology"/>
<evidence type="ECO:0000313" key="9">
    <source>
        <dbReference type="EMBL" id="THG89987.1"/>
    </source>
</evidence>
<evidence type="ECO:0000256" key="2">
    <source>
        <dbReference type="ARBA" id="ARBA00006679"/>
    </source>
</evidence>
<accession>A0A094WNB0</accession>
<dbReference type="EMBL" id="ALPT02000029">
    <property type="protein sequence ID" value="KGA97463.1"/>
    <property type="molecule type" value="Genomic_DNA"/>
</dbReference>
<evidence type="ECO:0000256" key="5">
    <source>
        <dbReference type="ARBA" id="ARBA00022989"/>
    </source>
</evidence>
<keyword evidence="4 7" id="KW-0812">Transmembrane</keyword>
<sequence length="135" mass="14397">MVQKYEVSLLIIRVVLGVTFLIHGIAKFQMGLGNIAGWFESIGMWGFLGYVVAFIELLGGIALIVGIGTRMISALIGFIMLGAIFAVKLPLGFIGAEAAGYELDIVLLSMAAALVISGSQLLALDQKLFGHKREV</sequence>
<evidence type="ECO:0000256" key="4">
    <source>
        <dbReference type="ARBA" id="ARBA00022692"/>
    </source>
</evidence>
<gene>
    <name evidence="9" type="ORF">AJ85_14160</name>
    <name evidence="8" type="ORF">BALCAV_0210310</name>
</gene>
<comment type="similarity">
    <text evidence="2">Belongs to the DoxX family.</text>
</comment>
<dbReference type="Pfam" id="PF07681">
    <property type="entry name" value="DoxX"/>
    <property type="match status" value="1"/>
</dbReference>
<dbReference type="InterPro" id="IPR051907">
    <property type="entry name" value="DoxX-like_oxidoreductase"/>
</dbReference>
<feature type="transmembrane region" description="Helical" evidence="7">
    <location>
        <begin position="7"/>
        <end position="25"/>
    </location>
</feature>
<dbReference type="EMBL" id="JALP01000187">
    <property type="protein sequence ID" value="THG89987.1"/>
    <property type="molecule type" value="Genomic_DNA"/>
</dbReference>
<keyword evidence="6 7" id="KW-0472">Membrane</keyword>
<dbReference type="AlphaFoldDB" id="A0A094WNB0"/>
<keyword evidence="5 7" id="KW-1133">Transmembrane helix</keyword>
<evidence type="ECO:0000256" key="6">
    <source>
        <dbReference type="ARBA" id="ARBA00023136"/>
    </source>
</evidence>
<dbReference type="Proteomes" id="UP000297014">
    <property type="component" value="Unassembled WGS sequence"/>
</dbReference>
<dbReference type="OrthoDB" id="886570at2"/>
<protein>
    <submittedName>
        <fullName evidence="8">Oxidoreductase</fullName>
    </submittedName>
</protein>
<dbReference type="PANTHER" id="PTHR33452">
    <property type="entry name" value="OXIDOREDUCTASE CATD-RELATED"/>
    <property type="match status" value="1"/>
</dbReference>
<dbReference type="RefSeq" id="WP_003322268.1">
    <property type="nucleotide sequence ID" value="NZ_ALPT02000029.1"/>
</dbReference>
<dbReference type="Proteomes" id="UP000002754">
    <property type="component" value="Unassembled WGS sequence"/>
</dbReference>
<dbReference type="InterPro" id="IPR032808">
    <property type="entry name" value="DoxX"/>
</dbReference>
<keyword evidence="10" id="KW-1185">Reference proteome</keyword>
<reference evidence="9 11" key="2">
    <citation type="submission" date="2014-01" db="EMBL/GenBank/DDBJ databases">
        <title>Draft genome sequencing of Bacillus alcalophilus CGMCC 1.3604.</title>
        <authorList>
            <person name="Yang J."/>
            <person name="Diao L."/>
            <person name="Yang S."/>
        </authorList>
    </citation>
    <scope>NUCLEOTIDE SEQUENCE [LARGE SCALE GENOMIC DNA]</scope>
    <source>
        <strain evidence="9 11">CGMCC 1.3604</strain>
    </source>
</reference>
<name>A0A094WNB0_ALKAL</name>
<comment type="caution">
    <text evidence="8">The sequence shown here is derived from an EMBL/GenBank/DDBJ whole genome shotgun (WGS) entry which is preliminary data.</text>
</comment>
<feature type="transmembrane region" description="Helical" evidence="7">
    <location>
        <begin position="72"/>
        <end position="93"/>
    </location>
</feature>
<dbReference type="eggNOG" id="COG2259">
    <property type="taxonomic scope" value="Bacteria"/>
</dbReference>
<evidence type="ECO:0000313" key="10">
    <source>
        <dbReference type="Proteomes" id="UP000002754"/>
    </source>
</evidence>
<reference evidence="8 10" key="1">
    <citation type="journal article" date="2014" name="Genome Announc.">
        <title>Draft Genome Sequence of Bacillus alcalophilus AV1934, a Classic Alkaliphile Isolated from Human Feces in 1934.</title>
        <authorList>
            <person name="Attie O."/>
            <person name="Jayaprakash A."/>
            <person name="Shah H."/>
            <person name="Paulsen I.T."/>
            <person name="Morino M."/>
            <person name="Takahashi Y."/>
            <person name="Narumi I."/>
            <person name="Sachidanandam R."/>
            <person name="Satoh K."/>
            <person name="Ito M."/>
            <person name="Krulwich T.A."/>
        </authorList>
    </citation>
    <scope>NUCLEOTIDE SEQUENCE [LARGE SCALE GENOMIC DNA]</scope>
    <source>
        <strain evidence="8 10">AV1934</strain>
    </source>
</reference>
<dbReference type="GO" id="GO:0005886">
    <property type="term" value="C:plasma membrane"/>
    <property type="evidence" value="ECO:0007669"/>
    <property type="project" value="UniProtKB-SubCell"/>
</dbReference>
<evidence type="ECO:0000256" key="7">
    <source>
        <dbReference type="SAM" id="Phobius"/>
    </source>
</evidence>
<keyword evidence="3" id="KW-1003">Cell membrane</keyword>
<dbReference type="PANTHER" id="PTHR33452:SF1">
    <property type="entry name" value="INNER MEMBRANE PROTEIN YPHA-RELATED"/>
    <property type="match status" value="1"/>
</dbReference>
<dbReference type="STRING" id="1218173.BALCAV_0210310"/>
<evidence type="ECO:0000313" key="8">
    <source>
        <dbReference type="EMBL" id="KGA97463.1"/>
    </source>
</evidence>